<evidence type="ECO:0000256" key="9">
    <source>
        <dbReference type="ARBA" id="ARBA00022723"/>
    </source>
</evidence>
<comment type="pathway">
    <text evidence="4 22">Cell wall biogenesis; peptidoglycan biosynthesis.</text>
</comment>
<evidence type="ECO:0000256" key="10">
    <source>
        <dbReference type="ARBA" id="ARBA00022741"/>
    </source>
</evidence>
<evidence type="ECO:0000256" key="25">
    <source>
        <dbReference type="PIRSR" id="PIRSR039102-3"/>
    </source>
</evidence>
<dbReference type="SUPFAM" id="SSF52440">
    <property type="entry name" value="PreATP-grasp domain"/>
    <property type="match status" value="1"/>
</dbReference>
<feature type="binding site" evidence="24">
    <location>
        <begin position="171"/>
        <end position="173"/>
    </location>
    <ligand>
        <name>ATP</name>
        <dbReference type="ChEBI" id="CHEBI:30616"/>
    </ligand>
</feature>
<dbReference type="NCBIfam" id="TIGR01205">
    <property type="entry name" value="D_ala_D_alaTIGR"/>
    <property type="match status" value="1"/>
</dbReference>
<dbReference type="InterPro" id="IPR016185">
    <property type="entry name" value="PreATP-grasp_dom_sf"/>
</dbReference>
<feature type="active site" evidence="23">
    <location>
        <position position="314"/>
    </location>
</feature>
<dbReference type="PROSITE" id="PS00843">
    <property type="entry name" value="DALA_DALA_LIGASE_1"/>
    <property type="match status" value="1"/>
</dbReference>
<keyword evidence="8 22" id="KW-0436">Ligase</keyword>
<dbReference type="Proteomes" id="UP000192478">
    <property type="component" value="Chromosome"/>
</dbReference>
<dbReference type="KEGG" id="cfm:BJL90_04210"/>
<evidence type="ECO:0000256" key="20">
    <source>
        <dbReference type="ARBA" id="ARBA00076288"/>
    </source>
</evidence>
<dbReference type="InterPro" id="IPR000291">
    <property type="entry name" value="D-Ala_lig_Van_CS"/>
</dbReference>
<dbReference type="PANTHER" id="PTHR23132">
    <property type="entry name" value="D-ALANINE--D-ALANINE LIGASE"/>
    <property type="match status" value="1"/>
</dbReference>
<evidence type="ECO:0000256" key="5">
    <source>
        <dbReference type="ARBA" id="ARBA00010871"/>
    </source>
</evidence>
<organism evidence="29 31">
    <name type="scientific">Clostridium formicaceticum</name>
    <dbReference type="NCBI Taxonomy" id="1497"/>
    <lineage>
        <taxon>Bacteria</taxon>
        <taxon>Bacillati</taxon>
        <taxon>Bacillota</taxon>
        <taxon>Clostridia</taxon>
        <taxon>Eubacteriales</taxon>
        <taxon>Clostridiaceae</taxon>
        <taxon>Clostridium</taxon>
    </lineage>
</organism>
<dbReference type="Gene3D" id="3.30.470.20">
    <property type="entry name" value="ATP-grasp fold, B domain"/>
    <property type="match status" value="1"/>
</dbReference>
<evidence type="ECO:0000256" key="14">
    <source>
        <dbReference type="ARBA" id="ARBA00022984"/>
    </source>
</evidence>
<evidence type="ECO:0000256" key="24">
    <source>
        <dbReference type="PIRSR" id="PIRSR039102-2"/>
    </source>
</evidence>
<evidence type="ECO:0000313" key="29">
    <source>
        <dbReference type="EMBL" id="ARE89602.1"/>
    </source>
</evidence>
<evidence type="ECO:0000256" key="4">
    <source>
        <dbReference type="ARBA" id="ARBA00004752"/>
    </source>
</evidence>
<evidence type="ECO:0000256" key="11">
    <source>
        <dbReference type="ARBA" id="ARBA00022840"/>
    </source>
</evidence>
<evidence type="ECO:0000256" key="1">
    <source>
        <dbReference type="ARBA" id="ARBA00001936"/>
    </source>
</evidence>
<dbReference type="HAMAP" id="MF_00047">
    <property type="entry name" value="Dala_Dala_lig"/>
    <property type="match status" value="1"/>
</dbReference>
<comment type="similarity">
    <text evidence="5 22">Belongs to the D-alanine--D-alanine ligase family.</text>
</comment>
<accession>A0AAC9RQK7</accession>
<evidence type="ECO:0000256" key="13">
    <source>
        <dbReference type="ARBA" id="ARBA00022960"/>
    </source>
</evidence>
<dbReference type="NCBIfam" id="NF002528">
    <property type="entry name" value="PRK01966.1-4"/>
    <property type="match status" value="1"/>
</dbReference>
<reference evidence="28 30" key="1">
    <citation type="submission" date="2016-10" db="EMBL/GenBank/DDBJ databases">
        <title>Complete Genome Sequence of Acetogen Clostridium formicoaceticum ATCC 27076.</title>
        <authorList>
            <person name="Bao T."/>
            <person name="Cheng C."/>
            <person name="Zhao J."/>
            <person name="Yang S.-T."/>
            <person name="Wang J."/>
            <person name="Wang M."/>
        </authorList>
    </citation>
    <scope>NUCLEOTIDE SEQUENCE [LARGE SCALE GENOMIC DNA]</scope>
    <source>
        <strain evidence="28 30">ATCC 27076</strain>
    </source>
</reference>
<comment type="pathway">
    <text evidence="18">Glycan biosynthesis.</text>
</comment>
<proteinExistence type="inferred from homology"/>
<comment type="catalytic activity">
    <reaction evidence="17 22">
        <text>2 D-alanine + ATP = D-alanyl-D-alanine + ADP + phosphate + H(+)</text>
        <dbReference type="Rhea" id="RHEA:11224"/>
        <dbReference type="ChEBI" id="CHEBI:15378"/>
        <dbReference type="ChEBI" id="CHEBI:30616"/>
        <dbReference type="ChEBI" id="CHEBI:43474"/>
        <dbReference type="ChEBI" id="CHEBI:57416"/>
        <dbReference type="ChEBI" id="CHEBI:57822"/>
        <dbReference type="ChEBI" id="CHEBI:456216"/>
        <dbReference type="EC" id="6.3.2.4"/>
    </reaction>
</comment>
<dbReference type="GO" id="GO:0008716">
    <property type="term" value="F:D-alanine-D-alanine ligase activity"/>
    <property type="evidence" value="ECO:0007669"/>
    <property type="project" value="UniProtKB-UniRule"/>
</dbReference>
<dbReference type="GO" id="GO:0009252">
    <property type="term" value="P:peptidoglycan biosynthetic process"/>
    <property type="evidence" value="ECO:0007669"/>
    <property type="project" value="UniProtKB-UniRule"/>
</dbReference>
<dbReference type="FunFam" id="3.30.1490.20:FF:000007">
    <property type="entry name" value="D-alanine--D-alanine ligase"/>
    <property type="match status" value="1"/>
</dbReference>
<dbReference type="Gene3D" id="3.30.1490.20">
    <property type="entry name" value="ATP-grasp fold, A domain"/>
    <property type="match status" value="1"/>
</dbReference>
<evidence type="ECO:0000256" key="16">
    <source>
        <dbReference type="ARBA" id="ARBA00023316"/>
    </source>
</evidence>
<feature type="binding site" evidence="25">
    <location>
        <position position="303"/>
    </location>
    <ligand>
        <name>Mg(2+)</name>
        <dbReference type="ChEBI" id="CHEBI:18420"/>
        <label>1</label>
    </ligand>
</feature>
<feature type="binding site" evidence="25">
    <location>
        <position position="303"/>
    </location>
    <ligand>
        <name>Mg(2+)</name>
        <dbReference type="ChEBI" id="CHEBI:18420"/>
        <label>2</label>
    </ligand>
</feature>
<dbReference type="GO" id="GO:0071555">
    <property type="term" value="P:cell wall organization"/>
    <property type="evidence" value="ECO:0007669"/>
    <property type="project" value="UniProtKB-KW"/>
</dbReference>
<evidence type="ECO:0000256" key="3">
    <source>
        <dbReference type="ARBA" id="ARBA00004496"/>
    </source>
</evidence>
<evidence type="ECO:0000256" key="19">
    <source>
        <dbReference type="ARBA" id="ARBA00068427"/>
    </source>
</evidence>
<protein>
    <recommendedName>
        <fullName evidence="19 22">D-alanine--D-alanine ligase</fullName>
        <ecNumber evidence="6 22">6.3.2.4</ecNumber>
    </recommendedName>
    <alternativeName>
        <fullName evidence="21 22">D-Ala-D-Ala ligase</fullName>
    </alternativeName>
    <alternativeName>
        <fullName evidence="20 22">D-alanylalanine synthetase</fullName>
    </alternativeName>
</protein>
<dbReference type="EC" id="6.3.2.4" evidence="6 22"/>
<feature type="active site" evidence="23">
    <location>
        <position position="179"/>
    </location>
</feature>
<evidence type="ECO:0000256" key="21">
    <source>
        <dbReference type="ARBA" id="ARBA00077154"/>
    </source>
</evidence>
<dbReference type="PROSITE" id="PS00844">
    <property type="entry name" value="DALA_DALA_LIGASE_2"/>
    <property type="match status" value="1"/>
</dbReference>
<dbReference type="InterPro" id="IPR011127">
    <property type="entry name" value="Dala_Dala_lig_N"/>
</dbReference>
<gene>
    <name evidence="22 29" type="primary">ddl</name>
    <name evidence="28" type="ORF">BJL90_04210</name>
    <name evidence="29" type="ORF">CLFO_40830</name>
</gene>
<dbReference type="InterPro" id="IPR011761">
    <property type="entry name" value="ATP-grasp"/>
</dbReference>
<dbReference type="SUPFAM" id="SSF56059">
    <property type="entry name" value="Glutathione synthetase ATP-binding domain-like"/>
    <property type="match status" value="1"/>
</dbReference>
<keyword evidence="13 22" id="KW-0133">Cell shape</keyword>
<evidence type="ECO:0000256" key="15">
    <source>
        <dbReference type="ARBA" id="ARBA00023211"/>
    </source>
</evidence>
<evidence type="ECO:0000259" key="27">
    <source>
        <dbReference type="PROSITE" id="PS50975"/>
    </source>
</evidence>
<comment type="cofactor">
    <cofactor evidence="25">
        <name>Mg(2+)</name>
        <dbReference type="ChEBI" id="CHEBI:18420"/>
    </cofactor>
    <cofactor evidence="25">
        <name>Mn(2+)</name>
        <dbReference type="ChEBI" id="CHEBI:29035"/>
    </cofactor>
    <text evidence="25">Binds 2 magnesium or manganese ions per subunit.</text>
</comment>
<keyword evidence="16 22" id="KW-0961">Cell wall biogenesis/degradation</keyword>
<evidence type="ECO:0000313" key="31">
    <source>
        <dbReference type="Proteomes" id="UP000192478"/>
    </source>
</evidence>
<dbReference type="Pfam" id="PF07478">
    <property type="entry name" value="Dala_Dala_lig_C"/>
    <property type="match status" value="1"/>
</dbReference>
<feature type="domain" description="ATP-grasp" evidence="27">
    <location>
        <begin position="130"/>
        <end position="336"/>
    </location>
</feature>
<keyword evidence="9 25" id="KW-0479">Metal-binding</keyword>
<evidence type="ECO:0000256" key="22">
    <source>
        <dbReference type="HAMAP-Rule" id="MF_00047"/>
    </source>
</evidence>
<comment type="subcellular location">
    <subcellularLocation>
        <location evidence="3 22">Cytoplasm</location>
    </subcellularLocation>
</comment>
<reference evidence="29 31" key="2">
    <citation type="submission" date="2017-03" db="EMBL/GenBank/DDBJ databases">
        <title>Complete sequence of Clostridium formicaceticum DSM 92.</title>
        <authorList>
            <person name="Poehlein A."/>
            <person name="Karl M."/>
            <person name="Bengelsdorf F.R."/>
            <person name="Duerre P."/>
            <person name="Daniel R."/>
        </authorList>
    </citation>
    <scope>NUCLEOTIDE SEQUENCE [LARGE SCALE GENOMIC DNA]</scope>
    <source>
        <strain evidence="29 31">DSM 92</strain>
    </source>
</reference>
<comment type="cofactor">
    <cofactor evidence="1">
        <name>Mn(2+)</name>
        <dbReference type="ChEBI" id="CHEBI:29035"/>
    </cofactor>
</comment>
<dbReference type="AlphaFoldDB" id="A0AAC9RQK7"/>
<dbReference type="InterPro" id="IPR011095">
    <property type="entry name" value="Dala_Dala_lig_C"/>
</dbReference>
<feature type="active site" evidence="23">
    <location>
        <position position="16"/>
    </location>
</feature>
<feature type="binding site" evidence="25">
    <location>
        <position position="305"/>
    </location>
    <ligand>
        <name>Mg(2+)</name>
        <dbReference type="ChEBI" id="CHEBI:18420"/>
        <label>2</label>
    </ligand>
</feature>
<dbReference type="PANTHER" id="PTHR23132:SF25">
    <property type="entry name" value="D-ALANINE--D-ALANINE LIGASE A"/>
    <property type="match status" value="1"/>
</dbReference>
<keyword evidence="7 22" id="KW-0963">Cytoplasm</keyword>
<keyword evidence="15 25" id="KW-0464">Manganese</keyword>
<dbReference type="EMBL" id="CP017603">
    <property type="protein sequence ID" value="AOY75176.1"/>
    <property type="molecule type" value="Genomic_DNA"/>
</dbReference>
<evidence type="ECO:0000256" key="23">
    <source>
        <dbReference type="PIRSR" id="PIRSR039102-1"/>
    </source>
</evidence>
<dbReference type="PIRSF" id="PIRSF039102">
    <property type="entry name" value="Ddl/VanB"/>
    <property type="match status" value="1"/>
</dbReference>
<name>A0AAC9RQK7_9CLOT</name>
<dbReference type="EMBL" id="CP020559">
    <property type="protein sequence ID" value="ARE89602.1"/>
    <property type="molecule type" value="Genomic_DNA"/>
</dbReference>
<keyword evidence="10 24" id="KW-0547">Nucleotide-binding</keyword>
<dbReference type="InterPro" id="IPR005905">
    <property type="entry name" value="D_ala_D_ala"/>
</dbReference>
<evidence type="ECO:0000256" key="12">
    <source>
        <dbReference type="ARBA" id="ARBA00022842"/>
    </source>
</evidence>
<dbReference type="NCBIfam" id="NF002378">
    <property type="entry name" value="PRK01372.1"/>
    <property type="match status" value="1"/>
</dbReference>
<evidence type="ECO:0000313" key="30">
    <source>
        <dbReference type="Proteomes" id="UP000177894"/>
    </source>
</evidence>
<evidence type="ECO:0000256" key="7">
    <source>
        <dbReference type="ARBA" id="ARBA00022490"/>
    </source>
</evidence>
<sequence>MKKLNVMVVFGGQSGEHEVSLMSAASVLKVMNREKYNIIPVGITKDGIWKHYDGPIDKIPTGEWESLGKNQEFISLSKNNVHSIDLVFPILHGPFGEDGTIQGLLEMVGIPYVGAGVLASAVAMDKAMTKKLCIAENIPQAQYITVLHSSYIKKQAEYVQEIEEKLGYPVFVKPANLGSSVGISKAKTSQELREAMKKAFEYDRKIVVEAFIDGREIECSVLGNDEATASLPAEIIPSHEFYDYKDKYFDGTSRFQIPADLPETVVKEVQQLALKVYKLMDCSGLARVDFFVERQKNQVYFNEINTMPGFTKISMYPKMWEATGLSYEALIDKLIALAVERFKGRPQRY</sequence>
<evidence type="ECO:0000256" key="6">
    <source>
        <dbReference type="ARBA" id="ARBA00012216"/>
    </source>
</evidence>
<dbReference type="GO" id="GO:0046872">
    <property type="term" value="F:metal ion binding"/>
    <property type="evidence" value="ECO:0007669"/>
    <property type="project" value="UniProtKB-KW"/>
</dbReference>
<dbReference type="Pfam" id="PF01820">
    <property type="entry name" value="Dala_Dala_lig_N"/>
    <property type="match status" value="1"/>
</dbReference>
<evidence type="ECO:0000256" key="26">
    <source>
        <dbReference type="PROSITE-ProRule" id="PRU00409"/>
    </source>
</evidence>
<comment type="function">
    <text evidence="2 22">Cell wall formation.</text>
</comment>
<dbReference type="PROSITE" id="PS50975">
    <property type="entry name" value="ATP_GRASP"/>
    <property type="match status" value="1"/>
</dbReference>
<keyword evidence="30" id="KW-1185">Reference proteome</keyword>
<evidence type="ECO:0000256" key="8">
    <source>
        <dbReference type="ARBA" id="ARBA00022598"/>
    </source>
</evidence>
<feature type="binding site" evidence="24">
    <location>
        <begin position="302"/>
        <end position="303"/>
    </location>
    <ligand>
        <name>ATP</name>
        <dbReference type="ChEBI" id="CHEBI:30616"/>
    </ligand>
</feature>
<feature type="binding site" evidence="24">
    <location>
        <begin position="209"/>
        <end position="216"/>
    </location>
    <ligand>
        <name>ATP</name>
        <dbReference type="ChEBI" id="CHEBI:30616"/>
    </ligand>
</feature>
<evidence type="ECO:0000256" key="2">
    <source>
        <dbReference type="ARBA" id="ARBA00003921"/>
    </source>
</evidence>
<dbReference type="GO" id="GO:0008360">
    <property type="term" value="P:regulation of cell shape"/>
    <property type="evidence" value="ECO:0007669"/>
    <property type="project" value="UniProtKB-KW"/>
</dbReference>
<dbReference type="GO" id="GO:0005829">
    <property type="term" value="C:cytosol"/>
    <property type="evidence" value="ECO:0007669"/>
    <property type="project" value="TreeGrafter"/>
</dbReference>
<keyword evidence="11 26" id="KW-0067">ATP-binding</keyword>
<evidence type="ECO:0000313" key="28">
    <source>
        <dbReference type="EMBL" id="AOY75176.1"/>
    </source>
</evidence>
<keyword evidence="14 22" id="KW-0573">Peptidoglycan synthesis</keyword>
<feature type="binding site" evidence="25">
    <location>
        <position position="289"/>
    </location>
    <ligand>
        <name>Mg(2+)</name>
        <dbReference type="ChEBI" id="CHEBI:18420"/>
        <label>1</label>
    </ligand>
</feature>
<feature type="binding site" evidence="24">
    <location>
        <begin position="179"/>
        <end position="180"/>
    </location>
    <ligand>
        <name>ATP</name>
        <dbReference type="ChEBI" id="CHEBI:30616"/>
    </ligand>
</feature>
<evidence type="ECO:0000256" key="18">
    <source>
        <dbReference type="ARBA" id="ARBA00060592"/>
    </source>
</evidence>
<dbReference type="Proteomes" id="UP000177894">
    <property type="component" value="Chromosome"/>
</dbReference>
<keyword evidence="12 25" id="KW-0460">Magnesium</keyword>
<evidence type="ECO:0000256" key="17">
    <source>
        <dbReference type="ARBA" id="ARBA00047614"/>
    </source>
</evidence>
<dbReference type="InterPro" id="IPR013815">
    <property type="entry name" value="ATP_grasp_subdomain_1"/>
</dbReference>
<dbReference type="GO" id="GO:0005524">
    <property type="term" value="F:ATP binding"/>
    <property type="evidence" value="ECO:0007669"/>
    <property type="project" value="UniProtKB-UniRule"/>
</dbReference>
<feature type="binding site" evidence="24">
    <location>
        <position position="126"/>
    </location>
    <ligand>
        <name>ATP</name>
        <dbReference type="ChEBI" id="CHEBI:30616"/>
    </ligand>
</feature>
<dbReference type="FunFam" id="3.30.470.20:FF:000008">
    <property type="entry name" value="D-alanine--D-alanine ligase"/>
    <property type="match status" value="1"/>
</dbReference>
<dbReference type="Gene3D" id="3.40.50.20">
    <property type="match status" value="1"/>
</dbReference>